<protein>
    <recommendedName>
        <fullName evidence="3">Lipoprotein</fullName>
    </recommendedName>
</protein>
<dbReference type="AlphaFoldDB" id="A0A2S7VQP8"/>
<comment type="caution">
    <text evidence="1">The sequence shown here is derived from an EMBL/GenBank/DDBJ whole genome shotgun (WGS) entry which is preliminary data.</text>
</comment>
<dbReference type="Proteomes" id="UP000238707">
    <property type="component" value="Unassembled WGS sequence"/>
</dbReference>
<proteinExistence type="predicted"/>
<gene>
    <name evidence="1" type="ORF">BTO10_06285</name>
</gene>
<dbReference type="EMBL" id="MSCI01000001">
    <property type="protein sequence ID" value="PQJ64388.1"/>
    <property type="molecule type" value="Genomic_DNA"/>
</dbReference>
<dbReference type="RefSeq" id="WP_105023977.1">
    <property type="nucleotide sequence ID" value="NZ_MSCI01000001.1"/>
</dbReference>
<accession>A0A2S7VQP8</accession>
<evidence type="ECO:0000313" key="1">
    <source>
        <dbReference type="EMBL" id="PQJ64388.1"/>
    </source>
</evidence>
<evidence type="ECO:0000313" key="2">
    <source>
        <dbReference type="Proteomes" id="UP000238707"/>
    </source>
</evidence>
<reference evidence="1 2" key="1">
    <citation type="submission" date="2016-12" db="EMBL/GenBank/DDBJ databases">
        <title>Diversity of luminous bacteria.</title>
        <authorList>
            <person name="Yoshizawa S."/>
            <person name="Kogure K."/>
        </authorList>
    </citation>
    <scope>NUCLEOTIDE SEQUENCE [LARGE SCALE GENOMIC DNA]</scope>
    <source>
        <strain evidence="1 2">LC2-408</strain>
    </source>
</reference>
<name>A0A2S7VQP8_9VIBR</name>
<keyword evidence="2" id="KW-1185">Reference proteome</keyword>
<evidence type="ECO:0008006" key="3">
    <source>
        <dbReference type="Google" id="ProtNLM"/>
    </source>
</evidence>
<sequence>MNSQIPFLLSCSSTLLLTGCLSDTNQPFEVSQLVLFKGMYESTDNDSYLLFESGQVTYQTTDNTVTRSYSVDDALITIELNSGSSRTDSDLVMRIQQQGEVLTCNQCPAVQLSNVWTRVETPHQEGSSN</sequence>
<organism evidence="1 2">
    <name type="scientific">Vibrio chagasii</name>
    <dbReference type="NCBI Taxonomy" id="170679"/>
    <lineage>
        <taxon>Bacteria</taxon>
        <taxon>Pseudomonadati</taxon>
        <taxon>Pseudomonadota</taxon>
        <taxon>Gammaproteobacteria</taxon>
        <taxon>Vibrionales</taxon>
        <taxon>Vibrionaceae</taxon>
        <taxon>Vibrio</taxon>
    </lineage>
</organism>